<comment type="caution">
    <text evidence="2">The sequence shown here is derived from an EMBL/GenBank/DDBJ whole genome shotgun (WGS) entry which is preliminary data.</text>
</comment>
<accession>A0A8T3YMF8</accession>
<name>A0A8T3YMF8_9ARCH</name>
<dbReference type="AlphaFoldDB" id="A0A8T3YMF8"/>
<dbReference type="Proteomes" id="UP000732298">
    <property type="component" value="Unassembled WGS sequence"/>
</dbReference>
<sequence>MYPEGGAEAAAPAGGEDFGGGSRWGMHLEGLIPLILILIVGFFLAVKFDVINQNTPILGSVVDVINISSGKTRMLVVGSTSQEVIDILNDNRDFIEYQLKTTDTLERNPTEQLAQYQIVMLDQSQEANKEVSKKLGEGIQRFVKNGGKFILVLDSGIRRPDTYDVIGWKNTFGDIVPVDCDRIVNNQPTCTNRIVVSGRLFREDEKTPIMKGIEVFPADPLRNAYFETFDVAVDGRELAYIQSTGPDKKSYPAIVEKNLVIGKSIYFNYNPGITRGVFESTLEYLR</sequence>
<dbReference type="InterPro" id="IPR029062">
    <property type="entry name" value="Class_I_gatase-like"/>
</dbReference>
<dbReference type="SUPFAM" id="SSF52317">
    <property type="entry name" value="Class I glutamine amidotransferase-like"/>
    <property type="match status" value="1"/>
</dbReference>
<proteinExistence type="predicted"/>
<dbReference type="EMBL" id="JACQPB010000055">
    <property type="protein sequence ID" value="MBI4210962.1"/>
    <property type="molecule type" value="Genomic_DNA"/>
</dbReference>
<dbReference type="Gene3D" id="3.40.50.880">
    <property type="match status" value="1"/>
</dbReference>
<evidence type="ECO:0000256" key="1">
    <source>
        <dbReference type="SAM" id="Phobius"/>
    </source>
</evidence>
<keyword evidence="1" id="KW-1133">Transmembrane helix</keyword>
<organism evidence="2 3">
    <name type="scientific">Candidatus Iainarchaeum sp</name>
    <dbReference type="NCBI Taxonomy" id="3101447"/>
    <lineage>
        <taxon>Archaea</taxon>
        <taxon>Candidatus Iainarchaeota</taxon>
        <taxon>Candidatus Iainarchaeia</taxon>
        <taxon>Candidatus Iainarchaeales</taxon>
        <taxon>Candidatus Iainarchaeaceae</taxon>
        <taxon>Candidatus Iainarchaeum</taxon>
    </lineage>
</organism>
<reference evidence="2" key="1">
    <citation type="submission" date="2020-07" db="EMBL/GenBank/DDBJ databases">
        <title>Huge and variable diversity of episymbiotic CPR bacteria and DPANN archaea in groundwater ecosystems.</title>
        <authorList>
            <person name="He C.Y."/>
            <person name="Keren R."/>
            <person name="Whittaker M."/>
            <person name="Farag I.F."/>
            <person name="Doudna J."/>
            <person name="Cate J.H.D."/>
            <person name="Banfield J.F."/>
        </authorList>
    </citation>
    <scope>NUCLEOTIDE SEQUENCE</scope>
    <source>
        <strain evidence="2">NC_groundwater_1296_Ag_S-0.2um_52_80</strain>
    </source>
</reference>
<protein>
    <submittedName>
        <fullName evidence="2">Uncharacterized protein</fullName>
    </submittedName>
</protein>
<gene>
    <name evidence="2" type="ORF">HY544_05680</name>
</gene>
<evidence type="ECO:0000313" key="3">
    <source>
        <dbReference type="Proteomes" id="UP000732298"/>
    </source>
</evidence>
<keyword evidence="1" id="KW-0812">Transmembrane</keyword>
<evidence type="ECO:0000313" key="2">
    <source>
        <dbReference type="EMBL" id="MBI4210962.1"/>
    </source>
</evidence>
<feature type="transmembrane region" description="Helical" evidence="1">
    <location>
        <begin position="31"/>
        <end position="50"/>
    </location>
</feature>
<keyword evidence="1" id="KW-0472">Membrane</keyword>